<gene>
    <name evidence="2" type="ORF">ABZ568_35040</name>
</gene>
<reference evidence="2 3" key="1">
    <citation type="submission" date="2024-06" db="EMBL/GenBank/DDBJ databases">
        <title>The Natural Products Discovery Center: Release of the First 8490 Sequenced Strains for Exploring Actinobacteria Biosynthetic Diversity.</title>
        <authorList>
            <person name="Kalkreuter E."/>
            <person name="Kautsar S.A."/>
            <person name="Yang D."/>
            <person name="Bader C.D."/>
            <person name="Teijaro C.N."/>
            <person name="Fluegel L."/>
            <person name="Davis C.M."/>
            <person name="Simpson J.R."/>
            <person name="Lauterbach L."/>
            <person name="Steele A.D."/>
            <person name="Gui C."/>
            <person name="Meng S."/>
            <person name="Li G."/>
            <person name="Viehrig K."/>
            <person name="Ye F."/>
            <person name="Su P."/>
            <person name="Kiefer A.F."/>
            <person name="Nichols A."/>
            <person name="Cepeda A.J."/>
            <person name="Yan W."/>
            <person name="Fan B."/>
            <person name="Jiang Y."/>
            <person name="Adhikari A."/>
            <person name="Zheng C.-J."/>
            <person name="Schuster L."/>
            <person name="Cowan T.M."/>
            <person name="Smanski M.J."/>
            <person name="Chevrette M.G."/>
            <person name="De Carvalho L.P.S."/>
            <person name="Shen B."/>
        </authorList>
    </citation>
    <scope>NUCLEOTIDE SEQUENCE [LARGE SCALE GENOMIC DNA]</scope>
    <source>
        <strain evidence="2 3">NPDC019583</strain>
    </source>
</reference>
<dbReference type="EMBL" id="JBEYBN010000076">
    <property type="protein sequence ID" value="MEU2271547.1"/>
    <property type="molecule type" value="Genomic_DNA"/>
</dbReference>
<evidence type="ECO:0000313" key="3">
    <source>
        <dbReference type="Proteomes" id="UP001550603"/>
    </source>
</evidence>
<organism evidence="2 3">
    <name type="scientific">Streptomyces olindensis</name>
    <dbReference type="NCBI Taxonomy" id="358823"/>
    <lineage>
        <taxon>Bacteria</taxon>
        <taxon>Bacillati</taxon>
        <taxon>Actinomycetota</taxon>
        <taxon>Actinomycetes</taxon>
        <taxon>Kitasatosporales</taxon>
        <taxon>Streptomycetaceae</taxon>
        <taxon>Streptomyces</taxon>
    </lineage>
</organism>
<dbReference type="Proteomes" id="UP001550603">
    <property type="component" value="Unassembled WGS sequence"/>
</dbReference>
<feature type="compositionally biased region" description="Basic and acidic residues" evidence="1">
    <location>
        <begin position="105"/>
        <end position="116"/>
    </location>
</feature>
<evidence type="ECO:0000313" key="2">
    <source>
        <dbReference type="EMBL" id="MEU2271547.1"/>
    </source>
</evidence>
<feature type="region of interest" description="Disordered" evidence="1">
    <location>
        <begin position="83"/>
        <end position="190"/>
    </location>
</feature>
<sequence>MNQEPARSSDLPQPLRAVASGLKHLPGAEQVGKVATDTLDRIGAVSPRGRRMAVYAGAGVLGVAGVVEWPVALTGAAVAWLTQPRPGQRPDGGSANGGTQTGTTGERRPAQDRPDEQDTSSYGPGDKLAASHYRHDRPEHHVHEQPAKVGDTATASALKQVAEATAHHGTHEETEPEHAHRHGHDSRTTG</sequence>
<keyword evidence="3" id="KW-1185">Reference proteome</keyword>
<proteinExistence type="predicted"/>
<accession>A0ABV2Y5K6</accession>
<comment type="caution">
    <text evidence="2">The sequence shown here is derived from an EMBL/GenBank/DDBJ whole genome shotgun (WGS) entry which is preliminary data.</text>
</comment>
<feature type="compositionally biased region" description="Basic and acidic residues" evidence="1">
    <location>
        <begin position="165"/>
        <end position="178"/>
    </location>
</feature>
<dbReference type="RefSeq" id="WP_359793388.1">
    <property type="nucleotide sequence ID" value="NZ_JBEYBN010000076.1"/>
</dbReference>
<protein>
    <submittedName>
        <fullName evidence="2">Uncharacterized protein</fullName>
    </submittedName>
</protein>
<feature type="compositionally biased region" description="Basic and acidic residues" evidence="1">
    <location>
        <begin position="136"/>
        <end position="146"/>
    </location>
</feature>
<name>A0ABV2Y5K6_9ACTN</name>
<evidence type="ECO:0000256" key="1">
    <source>
        <dbReference type="SAM" id="MobiDB-lite"/>
    </source>
</evidence>